<feature type="compositionally biased region" description="Low complexity" evidence="1">
    <location>
        <begin position="95"/>
        <end position="159"/>
    </location>
</feature>
<organism evidence="3 4">
    <name type="scientific">Linum trigynum</name>
    <dbReference type="NCBI Taxonomy" id="586398"/>
    <lineage>
        <taxon>Eukaryota</taxon>
        <taxon>Viridiplantae</taxon>
        <taxon>Streptophyta</taxon>
        <taxon>Embryophyta</taxon>
        <taxon>Tracheophyta</taxon>
        <taxon>Spermatophyta</taxon>
        <taxon>Magnoliopsida</taxon>
        <taxon>eudicotyledons</taxon>
        <taxon>Gunneridae</taxon>
        <taxon>Pentapetalae</taxon>
        <taxon>rosids</taxon>
        <taxon>fabids</taxon>
        <taxon>Malpighiales</taxon>
        <taxon>Linaceae</taxon>
        <taxon>Linum</taxon>
    </lineage>
</organism>
<gene>
    <name evidence="3" type="ORF">LTRI10_LOCUS24007</name>
</gene>
<feature type="compositionally biased region" description="Polar residues" evidence="1">
    <location>
        <begin position="184"/>
        <end position="196"/>
    </location>
</feature>
<evidence type="ECO:0000259" key="2">
    <source>
        <dbReference type="Pfam" id="PF07727"/>
    </source>
</evidence>
<dbReference type="InterPro" id="IPR013103">
    <property type="entry name" value="RVT_2"/>
</dbReference>
<dbReference type="EMBL" id="OZ034817">
    <property type="protein sequence ID" value="CAL1382693.1"/>
    <property type="molecule type" value="Genomic_DNA"/>
</dbReference>
<sequence length="341" mass="37167">MFCYLGERDINLLPKLSSAFLGVTVTNTNRRIRISCHVAFLEHLSYYPTNSSASRENPSFFQPQLLFIKPPNSPASDFPSDSGQGSISMDIDQSLLMGSGSSSSSQSSPNSPRASSSSSSGSSLSLDSPVVSSSLASDDSSSSSSSSPTASSPASASLLMEPPPLHRSDRAIKGQPPPRLSNFVAFSSTPNSVPTTYKQARGHEQWQAAMDVETQALEANQSWDVVPRPKDHPVIGSKWVYSIKMFPNGSIERFKARVVAQGFRQEFGIDYGEMFAAIAKMQTVRTLLAVAAMKGWALKQLDVKNAFLHEDLKELFIWSVLRVILKVINLRSVSFVDLYMA</sequence>
<evidence type="ECO:0000313" key="4">
    <source>
        <dbReference type="Proteomes" id="UP001497516"/>
    </source>
</evidence>
<keyword evidence="4" id="KW-1185">Reference proteome</keyword>
<evidence type="ECO:0000256" key="1">
    <source>
        <dbReference type="SAM" id="MobiDB-lite"/>
    </source>
</evidence>
<dbReference type="Pfam" id="PF07727">
    <property type="entry name" value="RVT_2"/>
    <property type="match status" value="1"/>
</dbReference>
<evidence type="ECO:0000313" key="3">
    <source>
        <dbReference type="EMBL" id="CAL1382693.1"/>
    </source>
</evidence>
<dbReference type="Proteomes" id="UP001497516">
    <property type="component" value="Chromosome 4"/>
</dbReference>
<feature type="region of interest" description="Disordered" evidence="1">
    <location>
        <begin position="95"/>
        <end position="196"/>
    </location>
</feature>
<feature type="domain" description="Reverse transcriptase Ty1/copia-type" evidence="2">
    <location>
        <begin position="220"/>
        <end position="315"/>
    </location>
</feature>
<protein>
    <recommendedName>
        <fullName evidence="2">Reverse transcriptase Ty1/copia-type domain-containing protein</fullName>
    </recommendedName>
</protein>
<proteinExistence type="predicted"/>
<accession>A0AAV2EAG7</accession>
<dbReference type="AlphaFoldDB" id="A0AAV2EAG7"/>
<name>A0AAV2EAG7_9ROSI</name>
<reference evidence="3 4" key="1">
    <citation type="submission" date="2024-04" db="EMBL/GenBank/DDBJ databases">
        <authorList>
            <person name="Fracassetti M."/>
        </authorList>
    </citation>
    <scope>NUCLEOTIDE SEQUENCE [LARGE SCALE GENOMIC DNA]</scope>
</reference>